<proteinExistence type="predicted"/>
<feature type="transmembrane region" description="Helical" evidence="2">
    <location>
        <begin position="43"/>
        <end position="62"/>
    </location>
</feature>
<gene>
    <name evidence="3" type="ORF">JJ842_01870</name>
</gene>
<evidence type="ECO:0000256" key="1">
    <source>
        <dbReference type="SAM" id="MobiDB-lite"/>
    </source>
</evidence>
<feature type="region of interest" description="Disordered" evidence="1">
    <location>
        <begin position="1"/>
        <end position="20"/>
    </location>
</feature>
<name>A0A9D9BUK6_PROMR</name>
<evidence type="ECO:0000313" key="3">
    <source>
        <dbReference type="EMBL" id="MBO6970660.1"/>
    </source>
</evidence>
<dbReference type="Proteomes" id="UP000668060">
    <property type="component" value="Unassembled WGS sequence"/>
</dbReference>
<reference evidence="3" key="1">
    <citation type="journal article" date="2021" name="Front. Mar. Sci.">
        <title>Genomes of Diverse Isolates of Prochlorococcus High-Light-Adapted Clade II in the Western Pacific Ocean.</title>
        <authorList>
            <person name="Yan W."/>
            <person name="Feng X."/>
            <person name="Zhang W."/>
            <person name="Nawaz M.Z."/>
            <person name="Luo T."/>
            <person name="Zhang R."/>
            <person name="Jiao N."/>
        </authorList>
    </citation>
    <scope>NUCLEOTIDE SEQUENCE</scope>
    <source>
        <strain evidence="3">CUG1433</strain>
    </source>
</reference>
<sequence length="66" mass="7661">MNKGFATETKVSKKEKDLNSLSAPKGRLISWSPWPPADFQTRYPAFPFVLTILIILILQWYFSLMK</sequence>
<protein>
    <submittedName>
        <fullName evidence="3">Uncharacterized protein</fullName>
    </submittedName>
</protein>
<dbReference type="AlphaFoldDB" id="A0A9D9BUK6"/>
<keyword evidence="2" id="KW-0812">Transmembrane</keyword>
<keyword evidence="2" id="KW-0472">Membrane</keyword>
<accession>A0A9D9BUK6</accession>
<evidence type="ECO:0000313" key="4">
    <source>
        <dbReference type="Proteomes" id="UP000668060"/>
    </source>
</evidence>
<evidence type="ECO:0000256" key="2">
    <source>
        <dbReference type="SAM" id="Phobius"/>
    </source>
</evidence>
<dbReference type="EMBL" id="JAEPLN010000001">
    <property type="protein sequence ID" value="MBO6970660.1"/>
    <property type="molecule type" value="Genomic_DNA"/>
</dbReference>
<comment type="caution">
    <text evidence="3">The sequence shown here is derived from an EMBL/GenBank/DDBJ whole genome shotgun (WGS) entry which is preliminary data.</text>
</comment>
<organism evidence="3 4">
    <name type="scientific">Prochlorococcus marinus CUG1433</name>
    <dbReference type="NCBI Taxonomy" id="2774506"/>
    <lineage>
        <taxon>Bacteria</taxon>
        <taxon>Bacillati</taxon>
        <taxon>Cyanobacteriota</taxon>
        <taxon>Cyanophyceae</taxon>
        <taxon>Synechococcales</taxon>
        <taxon>Prochlorococcaceae</taxon>
        <taxon>Prochlorococcus</taxon>
    </lineage>
</organism>
<keyword evidence="2" id="KW-1133">Transmembrane helix</keyword>